<name>A0A9W8MBQ2_9AGAR</name>
<organism evidence="2 3">
    <name type="scientific">Candolleomyces eurysporus</name>
    <dbReference type="NCBI Taxonomy" id="2828524"/>
    <lineage>
        <taxon>Eukaryota</taxon>
        <taxon>Fungi</taxon>
        <taxon>Dikarya</taxon>
        <taxon>Basidiomycota</taxon>
        <taxon>Agaricomycotina</taxon>
        <taxon>Agaricomycetes</taxon>
        <taxon>Agaricomycetidae</taxon>
        <taxon>Agaricales</taxon>
        <taxon>Agaricineae</taxon>
        <taxon>Psathyrellaceae</taxon>
        <taxon>Candolleomyces</taxon>
    </lineage>
</organism>
<gene>
    <name evidence="2" type="ORF">H1R20_g13850</name>
</gene>
<reference evidence="2" key="1">
    <citation type="submission" date="2022-06" db="EMBL/GenBank/DDBJ databases">
        <title>Genome Sequence of Candolleomyces eurysporus.</title>
        <authorList>
            <person name="Buettner E."/>
        </authorList>
    </citation>
    <scope>NUCLEOTIDE SEQUENCE</scope>
    <source>
        <strain evidence="2">VTCC 930004</strain>
    </source>
</reference>
<keyword evidence="3" id="KW-1185">Reference proteome</keyword>
<sequence>MQMAAGTSSGPPTARGAQVLDKRAASDTTERLEESRCPKRHRVQESSDAMLENSPNCEDESSTSTSQENEQELPAGLIVQQQETNGAPQMRELEREEEQPEADTNDGGGGRHSESNDEDLGGPEEGPAGEEEGDLQGGDAAVGVGGAQGVEDLDAAAILSAAEQSRAFTAVDTHQPFEGYEDEPPLVPARLENIRIAQEYVEDIRCATLENGRLDSASIEKLRNPTPPEQLADLGLLHLELYLALSDAPERIYNGVKEVLDRRLPHLEIPSLFVMRGKVDRLTGISSILDDMCINGCHAFTGPRFSLLDACSVCGELRYEQKVLQATGKKVGRKHMTTIPLGPQIQALRQSVSGAKAMRYRNQQTKELLEEMQGYTSPRDHVYQDIFSGIDYLKLYQTSQLTEDDTLVNFSMDGAQLYQNKKSDTWIAIWIVQDYDPKTRFKRKHVLPALIVPGPKKPKNLDSYTYRSMHHLSAIQREDGGHGIKCWDGEKGMVISSRTALYLNMADTVGLIGVDGRVPHHGARGCRVACDMLGRHKPGQGHYYAVHLQPFNYGDVPECNHGDVDTENIKSATIEQYHIDLALVEASANLAEYEQNRYRTGISKRSIISGLVKELTLPPPKSFSVDLMHLFWINLGELMVPLFRGKLKCENTDDIKSWDWAVLQGPNWTNFGKLVANSTVHFPSSLERPPRNPAEKINSKYKATEYFLLLFGLGPGLLRFFLPRSYWRHFCKLVRSVRILTQQRISYDQLVDARHFAIQFVEEYEVLYYQRRVDQMHFCRPVLHTLLHVPLETKRVGPGAYYTQFKNERAIGDFGKEIRQPSNPFGNLAQIAVQQARKNALKVIYPDLDSKKQLP</sequence>
<accession>A0A9W8MBQ2</accession>
<feature type="compositionally biased region" description="Polar residues" evidence="1">
    <location>
        <begin position="1"/>
        <end position="11"/>
    </location>
</feature>
<evidence type="ECO:0000256" key="1">
    <source>
        <dbReference type="SAM" id="MobiDB-lite"/>
    </source>
</evidence>
<feature type="compositionally biased region" description="Basic and acidic residues" evidence="1">
    <location>
        <begin position="20"/>
        <end position="37"/>
    </location>
</feature>
<proteinExistence type="predicted"/>
<feature type="region of interest" description="Disordered" evidence="1">
    <location>
        <begin position="1"/>
        <end position="145"/>
    </location>
</feature>
<evidence type="ECO:0000313" key="2">
    <source>
        <dbReference type="EMBL" id="KAJ2923243.1"/>
    </source>
</evidence>
<evidence type="ECO:0008006" key="4">
    <source>
        <dbReference type="Google" id="ProtNLM"/>
    </source>
</evidence>
<comment type="caution">
    <text evidence="2">The sequence shown here is derived from an EMBL/GenBank/DDBJ whole genome shotgun (WGS) entry which is preliminary data.</text>
</comment>
<evidence type="ECO:0000313" key="3">
    <source>
        <dbReference type="Proteomes" id="UP001140091"/>
    </source>
</evidence>
<feature type="compositionally biased region" description="Acidic residues" evidence="1">
    <location>
        <begin position="95"/>
        <end position="104"/>
    </location>
</feature>
<dbReference type="AlphaFoldDB" id="A0A9W8MBQ2"/>
<feature type="compositionally biased region" description="Acidic residues" evidence="1">
    <location>
        <begin position="116"/>
        <end position="134"/>
    </location>
</feature>
<protein>
    <recommendedName>
        <fullName evidence="4">Transposase domain-containing protein</fullName>
    </recommendedName>
</protein>
<dbReference type="OrthoDB" id="2669721at2759"/>
<dbReference type="EMBL" id="JANBPK010001382">
    <property type="protein sequence ID" value="KAJ2923243.1"/>
    <property type="molecule type" value="Genomic_DNA"/>
</dbReference>
<feature type="non-terminal residue" evidence="2">
    <location>
        <position position="1"/>
    </location>
</feature>
<dbReference type="Proteomes" id="UP001140091">
    <property type="component" value="Unassembled WGS sequence"/>
</dbReference>